<evidence type="ECO:0000256" key="2">
    <source>
        <dbReference type="ARBA" id="ARBA00007957"/>
    </source>
</evidence>
<dbReference type="CDD" id="cd07153">
    <property type="entry name" value="Fur_like"/>
    <property type="match status" value="1"/>
</dbReference>
<dbReference type="PANTHER" id="PTHR33202:SF1">
    <property type="entry name" value="FERRIC UPTAKE REGULATION PROTEIN"/>
    <property type="match status" value="1"/>
</dbReference>
<evidence type="ECO:0000256" key="7">
    <source>
        <dbReference type="ARBA" id="ARBA00023125"/>
    </source>
</evidence>
<dbReference type="Proteomes" id="UP001589818">
    <property type="component" value="Unassembled WGS sequence"/>
</dbReference>
<evidence type="ECO:0000256" key="6">
    <source>
        <dbReference type="ARBA" id="ARBA00023015"/>
    </source>
</evidence>
<evidence type="ECO:0000256" key="5">
    <source>
        <dbReference type="ARBA" id="ARBA00022833"/>
    </source>
</evidence>
<keyword evidence="5" id="KW-0862">Zinc</keyword>
<reference evidence="9 10" key="1">
    <citation type="submission" date="2024-09" db="EMBL/GenBank/DDBJ databases">
        <authorList>
            <person name="Sun Q."/>
            <person name="Mori K."/>
        </authorList>
    </citation>
    <scope>NUCLEOTIDE SEQUENCE [LARGE SCALE GENOMIC DNA]</scope>
    <source>
        <strain evidence="9 10">CCM 4839</strain>
    </source>
</reference>
<keyword evidence="3" id="KW-0963">Cytoplasm</keyword>
<evidence type="ECO:0000256" key="1">
    <source>
        <dbReference type="ARBA" id="ARBA00004496"/>
    </source>
</evidence>
<comment type="subcellular location">
    <subcellularLocation>
        <location evidence="1">Cytoplasm</location>
    </subcellularLocation>
</comment>
<comment type="caution">
    <text evidence="9">The sequence shown here is derived from an EMBL/GenBank/DDBJ whole genome shotgun (WGS) entry which is preliminary data.</text>
</comment>
<dbReference type="PANTHER" id="PTHR33202">
    <property type="entry name" value="ZINC UPTAKE REGULATION PROTEIN"/>
    <property type="match status" value="1"/>
</dbReference>
<dbReference type="Gene3D" id="3.30.1490.190">
    <property type="match status" value="1"/>
</dbReference>
<name>A0ABV6J774_9BACL</name>
<accession>A0ABV6J774</accession>
<evidence type="ECO:0000256" key="4">
    <source>
        <dbReference type="ARBA" id="ARBA00022491"/>
    </source>
</evidence>
<evidence type="ECO:0000313" key="10">
    <source>
        <dbReference type="Proteomes" id="UP001589818"/>
    </source>
</evidence>
<organism evidence="9 10">
    <name type="scientific">Paenibacillus mendelii</name>
    <dbReference type="NCBI Taxonomy" id="206163"/>
    <lineage>
        <taxon>Bacteria</taxon>
        <taxon>Bacillati</taxon>
        <taxon>Bacillota</taxon>
        <taxon>Bacilli</taxon>
        <taxon>Bacillales</taxon>
        <taxon>Paenibacillaceae</taxon>
        <taxon>Paenibacillus</taxon>
    </lineage>
</organism>
<keyword evidence="4" id="KW-0678">Repressor</keyword>
<protein>
    <submittedName>
        <fullName evidence="9">Fur family transcriptional regulator</fullName>
    </submittedName>
</protein>
<keyword evidence="7" id="KW-0238">DNA-binding</keyword>
<dbReference type="RefSeq" id="WP_256555249.1">
    <property type="nucleotide sequence ID" value="NZ_JANHOF010000004.1"/>
</dbReference>
<keyword evidence="6" id="KW-0805">Transcription regulation</keyword>
<sequence length="152" mass="17681">MEERDVELIVQSMNRLGLRITDQRKTIAQLFANATGFLSAKEVFLGMVDKYDGISFDTIYRNLRLLKELGVIEQFQIEDSYKYRVACFGHQHHHHHMICLSCNRVIPLESCPMDNFQAPDQFRIVKHRFEIYGYCDNCQQQGMGEDAETISA</sequence>
<dbReference type="InterPro" id="IPR043135">
    <property type="entry name" value="Fur_C"/>
</dbReference>
<evidence type="ECO:0000313" key="9">
    <source>
        <dbReference type="EMBL" id="MFC0391372.1"/>
    </source>
</evidence>
<dbReference type="InterPro" id="IPR036388">
    <property type="entry name" value="WH-like_DNA-bd_sf"/>
</dbReference>
<evidence type="ECO:0000256" key="3">
    <source>
        <dbReference type="ARBA" id="ARBA00022490"/>
    </source>
</evidence>
<dbReference type="InterPro" id="IPR002481">
    <property type="entry name" value="FUR"/>
</dbReference>
<dbReference type="SUPFAM" id="SSF46785">
    <property type="entry name" value="Winged helix' DNA-binding domain"/>
    <property type="match status" value="1"/>
</dbReference>
<gene>
    <name evidence="9" type="ORF">ACFFJ8_08295</name>
</gene>
<dbReference type="EMBL" id="JBHLVF010000010">
    <property type="protein sequence ID" value="MFC0391372.1"/>
    <property type="molecule type" value="Genomic_DNA"/>
</dbReference>
<dbReference type="InterPro" id="IPR036390">
    <property type="entry name" value="WH_DNA-bd_sf"/>
</dbReference>
<dbReference type="Gene3D" id="1.10.10.10">
    <property type="entry name" value="Winged helix-like DNA-binding domain superfamily/Winged helix DNA-binding domain"/>
    <property type="match status" value="1"/>
</dbReference>
<dbReference type="Pfam" id="PF01475">
    <property type="entry name" value="FUR"/>
    <property type="match status" value="1"/>
</dbReference>
<proteinExistence type="inferred from homology"/>
<comment type="similarity">
    <text evidence="2">Belongs to the Fur family.</text>
</comment>
<evidence type="ECO:0000256" key="8">
    <source>
        <dbReference type="ARBA" id="ARBA00023163"/>
    </source>
</evidence>
<keyword evidence="8" id="KW-0804">Transcription</keyword>
<keyword evidence="10" id="KW-1185">Reference proteome</keyword>